<keyword evidence="2" id="KW-1185">Reference proteome</keyword>
<sequence length="607" mass="65450">MTIMNKYTSALSTVLAAGTLFFTNCSNVDVNKMAEEQGMTINPSPLELHGDSVVFDIETKLPPKLLKKGYTYDVVVQYNPNDAEPIEVGVVSFNGDDYADAPEATPALSEHMAFAYEDKFQRGQLEYLGRATKVKNEKVKESNDGAFAAMPNGQGQGVITTVKNVQPTFIANYADHGYNNAEEYIPTNVDFFFMQGSSVLRSSEKRGAEGKELTNYVSAANPTKTVTITGSHSPEGSTEANTKLANKRPEAVEAYYSSLMKKYKVAEDEAPQFVTKPVVENWTAFKAILKDSDKFTDSEKDEVLSVVNGSGDFVSKQLKLQSLASYKKLFRYVYPPLRNAKSEILQIKDKLTDAEIQSRAASISEGQMGLDSLTTPELLYAANLSSDLDAKVKIYEAAVRKDDSAIAHNNLGATFFAQAKEAKDADAAMALVEKAIPHFETAAKSESLPEAYANLAGAKLLKGDVAGAQADIEKAAASSNPQVAATVNAVKGYVAIEEGDYDGAIQYLSSAGDDSGVLYNKGLAYLLQASKSGASDYSQASSAFAESINAKDSEWAHYGAAIVAARQSKADDAIKEIKASGDLKTKAAQDLEFFSLWDNADFQAATK</sequence>
<dbReference type="EMBL" id="CP034562">
    <property type="protein sequence ID" value="AZQ60832.1"/>
    <property type="molecule type" value="Genomic_DNA"/>
</dbReference>
<dbReference type="Gene3D" id="1.25.40.10">
    <property type="entry name" value="Tetratricopeptide repeat domain"/>
    <property type="match status" value="2"/>
</dbReference>
<proteinExistence type="predicted"/>
<evidence type="ECO:0008006" key="3">
    <source>
        <dbReference type="Google" id="ProtNLM"/>
    </source>
</evidence>
<accession>A0A3S9NY01</accession>
<dbReference type="InterPro" id="IPR011990">
    <property type="entry name" value="TPR-like_helical_dom_sf"/>
</dbReference>
<reference evidence="1 2" key="1">
    <citation type="submission" date="2018-12" db="EMBL/GenBank/DDBJ databases">
        <title>Flammeovirga pectinis sp. nov., isolated from the gut of the Korean scallop, Patinopecten yessoensis.</title>
        <authorList>
            <person name="Bae J.-W."/>
            <person name="Jeong Y.-S."/>
            <person name="Kang W."/>
        </authorList>
    </citation>
    <scope>NUCLEOTIDE SEQUENCE [LARGE SCALE GENOMIC DNA]</scope>
    <source>
        <strain evidence="1 2">L12M1</strain>
    </source>
</reference>
<dbReference type="Proteomes" id="UP000267268">
    <property type="component" value="Chromosome 1"/>
</dbReference>
<dbReference type="AlphaFoldDB" id="A0A3S9NY01"/>
<name>A0A3S9NY01_9BACT</name>
<evidence type="ECO:0000313" key="1">
    <source>
        <dbReference type="EMBL" id="AZQ60832.1"/>
    </source>
</evidence>
<protein>
    <recommendedName>
        <fullName evidence="3">Tetratricopeptide repeat protein</fullName>
    </recommendedName>
</protein>
<organism evidence="1 2">
    <name type="scientific">Flammeovirga pectinis</name>
    <dbReference type="NCBI Taxonomy" id="2494373"/>
    <lineage>
        <taxon>Bacteria</taxon>
        <taxon>Pseudomonadati</taxon>
        <taxon>Bacteroidota</taxon>
        <taxon>Cytophagia</taxon>
        <taxon>Cytophagales</taxon>
        <taxon>Flammeovirgaceae</taxon>
        <taxon>Flammeovirga</taxon>
    </lineage>
</organism>
<dbReference type="KEGG" id="fll:EI427_00970"/>
<gene>
    <name evidence="1" type="ORF">EI427_00970</name>
</gene>
<evidence type="ECO:0000313" key="2">
    <source>
        <dbReference type="Proteomes" id="UP000267268"/>
    </source>
</evidence>
<dbReference type="Gene3D" id="3.30.1330.60">
    <property type="entry name" value="OmpA-like domain"/>
    <property type="match status" value="1"/>
</dbReference>
<dbReference type="SUPFAM" id="SSF48452">
    <property type="entry name" value="TPR-like"/>
    <property type="match status" value="1"/>
</dbReference>
<dbReference type="OrthoDB" id="1489296at2"/>
<dbReference type="InterPro" id="IPR036737">
    <property type="entry name" value="OmpA-like_sf"/>
</dbReference>